<dbReference type="EMBL" id="SRXT01000006">
    <property type="protein sequence ID" value="TGX52435.1"/>
    <property type="molecule type" value="Genomic_DNA"/>
</dbReference>
<dbReference type="Gene3D" id="2.60.120.650">
    <property type="entry name" value="Cupin"/>
    <property type="match status" value="1"/>
</dbReference>
<dbReference type="PANTHER" id="PTHR12480:SF6">
    <property type="entry name" value="2-OXOGLUTARATE AND IRON-DEPENDENT OXYGENASE JMJD4"/>
    <property type="match status" value="1"/>
</dbReference>
<dbReference type="OrthoDB" id="479699at2"/>
<sequence>METKQIPIVSSAEFGRIADRNPNLLHENPWVVEGYIHSWPGYRQWQDLDYLRERFGDLQAFAKAPNFITNRNQKLVSVETSFEQYIRYIRQPDDVREIYRNCWLEGDHEQFVALGMPLYCGTLRIVHHANDAIFADVDPLLPAPLRAWNHALPYYYSLFNHFWLLVSLPGALTPLHVDNNGTIATIAQLSGRKRATLYSPADLCHVRNSEIGFLDPEQPDDRDFPTWRRAVKWVADLQVGQVLFVGTNWAHHVRTLDTSISVSFDFVDHSNLAAYATSAGWAAALGNRCKRNPELVAARTHGQIRREDIDELSAVTLGRCVMAHVLRSTSAAAETPELTSIRRLYLAHLEQCLASNEELAA</sequence>
<dbReference type="GO" id="GO:0016706">
    <property type="term" value="F:2-oxoglutarate-dependent dioxygenase activity"/>
    <property type="evidence" value="ECO:0007669"/>
    <property type="project" value="TreeGrafter"/>
</dbReference>
<organism evidence="2 3">
    <name type="scientific">Sphingomonas gei</name>
    <dbReference type="NCBI Taxonomy" id="1395960"/>
    <lineage>
        <taxon>Bacteria</taxon>
        <taxon>Pseudomonadati</taxon>
        <taxon>Pseudomonadota</taxon>
        <taxon>Alphaproteobacteria</taxon>
        <taxon>Sphingomonadales</taxon>
        <taxon>Sphingomonadaceae</taxon>
        <taxon>Sphingomonas</taxon>
    </lineage>
</organism>
<dbReference type="PANTHER" id="PTHR12480">
    <property type="entry name" value="ARGININE DEMETHYLASE AND LYSYL-HYDROXYLASE JMJD"/>
    <property type="match status" value="1"/>
</dbReference>
<accession>A0A4S1X9L5</accession>
<dbReference type="InterPro" id="IPR003347">
    <property type="entry name" value="JmjC_dom"/>
</dbReference>
<reference evidence="2 3" key="1">
    <citation type="submission" date="2019-04" db="EMBL/GenBank/DDBJ databases">
        <title>Sphingomonas psychrotolerans sp. nov., isolated from soil in the Tianshan Mountains, Xinjiang, China.</title>
        <authorList>
            <person name="Luo Y."/>
            <person name="Sheng H."/>
        </authorList>
    </citation>
    <scope>NUCLEOTIDE SEQUENCE [LARGE SCALE GENOMIC DNA]</scope>
    <source>
        <strain evidence="2 3">ZFGT-11</strain>
    </source>
</reference>
<dbReference type="SMART" id="SM00558">
    <property type="entry name" value="JmjC"/>
    <property type="match status" value="1"/>
</dbReference>
<feature type="domain" description="JmjC" evidence="1">
    <location>
        <begin position="141"/>
        <end position="283"/>
    </location>
</feature>
<keyword evidence="3" id="KW-1185">Reference proteome</keyword>
<dbReference type="Proteomes" id="UP000306147">
    <property type="component" value="Unassembled WGS sequence"/>
</dbReference>
<dbReference type="GO" id="GO:0045905">
    <property type="term" value="P:positive regulation of translational termination"/>
    <property type="evidence" value="ECO:0007669"/>
    <property type="project" value="TreeGrafter"/>
</dbReference>
<dbReference type="GO" id="GO:0043565">
    <property type="term" value="F:sequence-specific DNA binding"/>
    <property type="evidence" value="ECO:0007669"/>
    <property type="project" value="TreeGrafter"/>
</dbReference>
<dbReference type="RefSeq" id="WP_135964977.1">
    <property type="nucleotide sequence ID" value="NZ_SRXT01000006.1"/>
</dbReference>
<evidence type="ECO:0000259" key="1">
    <source>
        <dbReference type="PROSITE" id="PS51184"/>
    </source>
</evidence>
<evidence type="ECO:0000313" key="3">
    <source>
        <dbReference type="Proteomes" id="UP000306147"/>
    </source>
</evidence>
<gene>
    <name evidence="2" type="ORF">E5A73_16745</name>
</gene>
<protein>
    <recommendedName>
        <fullName evidence="1">JmjC domain-containing protein</fullName>
    </recommendedName>
</protein>
<evidence type="ECO:0000313" key="2">
    <source>
        <dbReference type="EMBL" id="TGX52435.1"/>
    </source>
</evidence>
<dbReference type="GO" id="GO:0005737">
    <property type="term" value="C:cytoplasm"/>
    <property type="evidence" value="ECO:0007669"/>
    <property type="project" value="TreeGrafter"/>
</dbReference>
<proteinExistence type="predicted"/>
<dbReference type="SUPFAM" id="SSF51197">
    <property type="entry name" value="Clavaminate synthase-like"/>
    <property type="match status" value="1"/>
</dbReference>
<comment type="caution">
    <text evidence="2">The sequence shown here is derived from an EMBL/GenBank/DDBJ whole genome shotgun (WGS) entry which is preliminary data.</text>
</comment>
<dbReference type="PROSITE" id="PS51184">
    <property type="entry name" value="JMJC"/>
    <property type="match status" value="1"/>
</dbReference>
<name>A0A4S1X9L5_9SPHN</name>
<dbReference type="InterPro" id="IPR041667">
    <property type="entry name" value="Cupin_8"/>
</dbReference>
<dbReference type="InterPro" id="IPR050910">
    <property type="entry name" value="JMJD6_ArgDemeth/LysHydrox"/>
</dbReference>
<dbReference type="AlphaFoldDB" id="A0A4S1X9L5"/>
<dbReference type="Pfam" id="PF13621">
    <property type="entry name" value="Cupin_8"/>
    <property type="match status" value="1"/>
</dbReference>